<name>A0A139GTX1_9PEZI</name>
<comment type="similarity">
    <text evidence="1">Belongs to the zinc-containing alcohol dehydrogenase family.</text>
</comment>
<evidence type="ECO:0000256" key="4">
    <source>
        <dbReference type="SAM" id="SignalP"/>
    </source>
</evidence>
<dbReference type="Proteomes" id="UP000070133">
    <property type="component" value="Unassembled WGS sequence"/>
</dbReference>
<dbReference type="PANTHER" id="PTHR45348">
    <property type="entry name" value="HYPOTHETICAL OXIDOREDUCTASE (EUROFUNG)"/>
    <property type="match status" value="1"/>
</dbReference>
<dbReference type="OrthoDB" id="3642254at2759"/>
<dbReference type="InterPro" id="IPR011032">
    <property type="entry name" value="GroES-like_sf"/>
</dbReference>
<dbReference type="AlphaFoldDB" id="A0A139GTX1"/>
<dbReference type="PANTHER" id="PTHR45348:SF2">
    <property type="entry name" value="ZINC-TYPE ALCOHOL DEHYDROGENASE-LIKE PROTEIN C2E1P3.01"/>
    <property type="match status" value="1"/>
</dbReference>
<evidence type="ECO:0000313" key="7">
    <source>
        <dbReference type="Proteomes" id="UP000070133"/>
    </source>
</evidence>
<dbReference type="GO" id="GO:0016651">
    <property type="term" value="F:oxidoreductase activity, acting on NAD(P)H"/>
    <property type="evidence" value="ECO:0007669"/>
    <property type="project" value="InterPro"/>
</dbReference>
<dbReference type="InterPro" id="IPR047122">
    <property type="entry name" value="Trans-enoyl_RdTase-like"/>
</dbReference>
<evidence type="ECO:0000256" key="2">
    <source>
        <dbReference type="ARBA" id="ARBA00011245"/>
    </source>
</evidence>
<sequence>MRTSTILALAASTLALASPLLELEVTHQFAVTKFVFGCSASCSWSFNVTVQGEFGNHPELKTPATCSGGLDEDHDYKKCVGVDSETQEVFAYIDKDNNLLRLQYAVDNLEDHHTYRYYGEKEVYASTSENAKLQNEDFFVPEQNASHEQYLYLETPKGPSVVIAEASYPSCGPNELIIKATAMAINPAEVIVQKTGMLLTKYPAVLGCDAAGVVVELGANLTSRFQVGEHVLGATSPLEDYKYDRFQEYVVLKAPSIARFPENFRDVEAVVLPFGFNTAASCLFAKETLGLNLPGNTAADYEVMAIASEKNHGILRNIGAGECFGYHDPDMAKRITEKPKGKRVVGALDAIPKQETIGTPCEILEHVDAEEKVMAAVPPGAEAWAENNVVVKTNFGFDKETFGR</sequence>
<evidence type="ECO:0000313" key="6">
    <source>
        <dbReference type="EMBL" id="KXS93610.1"/>
    </source>
</evidence>
<dbReference type="InterPro" id="IPR013154">
    <property type="entry name" value="ADH-like_N"/>
</dbReference>
<proteinExistence type="inferred from homology"/>
<keyword evidence="4" id="KW-0732">Signal</keyword>
<evidence type="ECO:0000256" key="1">
    <source>
        <dbReference type="ARBA" id="ARBA00008072"/>
    </source>
</evidence>
<evidence type="ECO:0000259" key="5">
    <source>
        <dbReference type="Pfam" id="PF08240"/>
    </source>
</evidence>
<reference evidence="6 7" key="1">
    <citation type="submission" date="2015-07" db="EMBL/GenBank/DDBJ databases">
        <title>Comparative genomics of the Sigatoka disease complex on banana suggests a link between parallel evolutionary changes in Pseudocercospora fijiensis and Pseudocercospora eumusae and increased virulence on the banana host.</title>
        <authorList>
            <person name="Chang T.-C."/>
            <person name="Salvucci A."/>
            <person name="Crous P.W."/>
            <person name="Stergiopoulos I."/>
        </authorList>
    </citation>
    <scope>NUCLEOTIDE SEQUENCE [LARGE SCALE GENOMIC DNA]</scope>
    <source>
        <strain evidence="6 7">CBS 114824</strain>
    </source>
</reference>
<evidence type="ECO:0000256" key="3">
    <source>
        <dbReference type="ARBA" id="ARBA00023002"/>
    </source>
</evidence>
<dbReference type="SUPFAM" id="SSF50129">
    <property type="entry name" value="GroES-like"/>
    <property type="match status" value="1"/>
</dbReference>
<dbReference type="EMBL" id="LFZN01000435">
    <property type="protein sequence ID" value="KXS93610.1"/>
    <property type="molecule type" value="Genomic_DNA"/>
</dbReference>
<comment type="subunit">
    <text evidence="2">Monomer.</text>
</comment>
<keyword evidence="7" id="KW-1185">Reference proteome</keyword>
<dbReference type="STRING" id="321146.A0A139GTX1"/>
<feature type="signal peptide" evidence="4">
    <location>
        <begin position="1"/>
        <end position="17"/>
    </location>
</feature>
<accession>A0A139GTX1</accession>
<organism evidence="6 7">
    <name type="scientific">Pseudocercospora eumusae</name>
    <dbReference type="NCBI Taxonomy" id="321146"/>
    <lineage>
        <taxon>Eukaryota</taxon>
        <taxon>Fungi</taxon>
        <taxon>Dikarya</taxon>
        <taxon>Ascomycota</taxon>
        <taxon>Pezizomycotina</taxon>
        <taxon>Dothideomycetes</taxon>
        <taxon>Dothideomycetidae</taxon>
        <taxon>Mycosphaerellales</taxon>
        <taxon>Mycosphaerellaceae</taxon>
        <taxon>Pseudocercospora</taxon>
    </lineage>
</organism>
<dbReference type="Gene3D" id="3.40.50.720">
    <property type="entry name" value="NAD(P)-binding Rossmann-like Domain"/>
    <property type="match status" value="1"/>
</dbReference>
<comment type="caution">
    <text evidence="6">The sequence shown here is derived from an EMBL/GenBank/DDBJ whole genome shotgun (WGS) entry which is preliminary data.</text>
</comment>
<feature type="chain" id="PRO_5007806061" description="Alcohol dehydrogenase-like N-terminal domain-containing protein" evidence="4">
    <location>
        <begin position="18"/>
        <end position="404"/>
    </location>
</feature>
<dbReference type="Pfam" id="PF08240">
    <property type="entry name" value="ADH_N"/>
    <property type="match status" value="1"/>
</dbReference>
<feature type="domain" description="Alcohol dehydrogenase-like N-terminal" evidence="5">
    <location>
        <begin position="172"/>
        <end position="254"/>
    </location>
</feature>
<dbReference type="Gene3D" id="3.90.180.10">
    <property type="entry name" value="Medium-chain alcohol dehydrogenases, catalytic domain"/>
    <property type="match status" value="1"/>
</dbReference>
<protein>
    <recommendedName>
        <fullName evidence="5">Alcohol dehydrogenase-like N-terminal domain-containing protein</fullName>
    </recommendedName>
</protein>
<keyword evidence="3" id="KW-0560">Oxidoreductase</keyword>
<gene>
    <name evidence="6" type="ORF">AC578_7808</name>
</gene>